<dbReference type="Proteomes" id="UP000531840">
    <property type="component" value="Unassembled WGS sequence"/>
</dbReference>
<evidence type="ECO:0000313" key="3">
    <source>
        <dbReference type="Proteomes" id="UP000531840"/>
    </source>
</evidence>
<comment type="caution">
    <text evidence="2">The sequence shown here is derived from an EMBL/GenBank/DDBJ whole genome shotgun (WGS) entry which is preliminary data.</text>
</comment>
<sequence length="134" mass="16069">MNKKLKILLASIIIISILIIYNYNFISKVYYEKNNTPSERQYRKENADRLIKSSNYKEFYVDIYRENEFTLIVDDYSPIRIDYDPTKLIILPNDNITSDDIELIWEDLSDDVVRLTINIYKNGTFTYRLIIDYS</sequence>
<dbReference type="EMBL" id="JACBYF010000002">
    <property type="protein sequence ID" value="NYS46943.1"/>
    <property type="molecule type" value="Genomic_DNA"/>
</dbReference>
<protein>
    <recommendedName>
        <fullName evidence="4">DUF4860 domain-containing protein</fullName>
    </recommendedName>
</protein>
<keyword evidence="1" id="KW-0812">Transmembrane</keyword>
<keyword evidence="3" id="KW-1185">Reference proteome</keyword>
<evidence type="ECO:0000256" key="1">
    <source>
        <dbReference type="SAM" id="Phobius"/>
    </source>
</evidence>
<organism evidence="2 3">
    <name type="scientific">Gemelliphila palaticanis</name>
    <dbReference type="NCBI Taxonomy" id="81950"/>
    <lineage>
        <taxon>Bacteria</taxon>
        <taxon>Bacillati</taxon>
        <taxon>Bacillota</taxon>
        <taxon>Bacilli</taxon>
        <taxon>Bacillales</taxon>
        <taxon>Gemellaceae</taxon>
        <taxon>Gemelliphila</taxon>
    </lineage>
</organism>
<name>A0ABX2SXM1_9BACL</name>
<feature type="transmembrane region" description="Helical" evidence="1">
    <location>
        <begin position="7"/>
        <end position="26"/>
    </location>
</feature>
<reference evidence="2 3" key="1">
    <citation type="submission" date="2020-07" db="EMBL/GenBank/DDBJ databases">
        <title>MOT database genomes.</title>
        <authorList>
            <person name="Joseph S."/>
            <person name="Aduse-Opoku J."/>
            <person name="Hashim A."/>
            <person name="Wade W."/>
            <person name="Curtis M."/>
        </authorList>
    </citation>
    <scope>NUCLEOTIDE SEQUENCE [LARGE SCALE GENOMIC DNA]</scope>
    <source>
        <strain evidence="2 3">CIP 106318</strain>
    </source>
</reference>
<gene>
    <name evidence="2" type="ORF">HZY85_01880</name>
</gene>
<keyword evidence="1" id="KW-1133">Transmembrane helix</keyword>
<keyword evidence="1" id="KW-0472">Membrane</keyword>
<evidence type="ECO:0008006" key="4">
    <source>
        <dbReference type="Google" id="ProtNLM"/>
    </source>
</evidence>
<evidence type="ECO:0000313" key="2">
    <source>
        <dbReference type="EMBL" id="NYS46943.1"/>
    </source>
</evidence>
<accession>A0ABX2SXM1</accession>
<proteinExistence type="predicted"/>
<dbReference type="RefSeq" id="WP_179940270.1">
    <property type="nucleotide sequence ID" value="NZ_JACBYF010000002.1"/>
</dbReference>